<feature type="non-terminal residue" evidence="1">
    <location>
        <position position="25"/>
    </location>
</feature>
<comment type="caution">
    <text evidence="1">The sequence shown here is derived from an EMBL/GenBank/DDBJ whole genome shotgun (WGS) entry which is preliminary data.</text>
</comment>
<dbReference type="AlphaFoldDB" id="A0A6I3UAJ6"/>
<proteinExistence type="predicted"/>
<accession>A0A6I3UAJ6</accession>
<evidence type="ECO:0000313" key="2">
    <source>
        <dbReference type="Proteomes" id="UP000469505"/>
    </source>
</evidence>
<gene>
    <name evidence="1" type="ORF">GM543_12920</name>
</gene>
<organism evidence="1 2">
    <name type="scientific">Streptococcus pneumoniae</name>
    <dbReference type="NCBI Taxonomy" id="1313"/>
    <lineage>
        <taxon>Bacteria</taxon>
        <taxon>Bacillati</taxon>
        <taxon>Bacillota</taxon>
        <taxon>Bacilli</taxon>
        <taxon>Lactobacillales</taxon>
        <taxon>Streptococcaceae</taxon>
        <taxon>Streptococcus</taxon>
    </lineage>
</organism>
<reference evidence="1 2" key="1">
    <citation type="submission" date="2019-11" db="EMBL/GenBank/DDBJ databases">
        <title>Growth characteristics of pneumococcus vary with the chemical composition of the capsule and with environmental conditions.</title>
        <authorList>
            <person name="Tothpal A."/>
            <person name="Desobry K."/>
            <person name="Joshi S."/>
            <person name="Wyllie A.L."/>
            <person name="Weinberger D.M."/>
        </authorList>
    </citation>
    <scope>NUCLEOTIDE SEQUENCE [LARGE SCALE GENOMIC DNA]</scope>
    <source>
        <strain evidence="2">pnumococcus35B</strain>
    </source>
</reference>
<sequence length="25" mass="3006">MLRLYLENEIIELSNNLETIWVSVL</sequence>
<dbReference type="Proteomes" id="UP000469505">
    <property type="component" value="Unassembled WGS sequence"/>
</dbReference>
<name>A0A6I3UAJ6_STREE</name>
<protein>
    <submittedName>
        <fullName evidence="1">Phosphate uptake regulator PhoU</fullName>
    </submittedName>
</protein>
<evidence type="ECO:0000313" key="1">
    <source>
        <dbReference type="EMBL" id="MTV88360.1"/>
    </source>
</evidence>
<dbReference type="EMBL" id="WNHX01000594">
    <property type="protein sequence ID" value="MTV88360.1"/>
    <property type="molecule type" value="Genomic_DNA"/>
</dbReference>